<dbReference type="EMBL" id="LAZR01016076">
    <property type="protein sequence ID" value="KKM06085.1"/>
    <property type="molecule type" value="Genomic_DNA"/>
</dbReference>
<proteinExistence type="predicted"/>
<feature type="region of interest" description="Disordered" evidence="1">
    <location>
        <begin position="87"/>
        <end position="154"/>
    </location>
</feature>
<reference evidence="2" key="1">
    <citation type="journal article" date="2015" name="Nature">
        <title>Complex archaea that bridge the gap between prokaryotes and eukaryotes.</title>
        <authorList>
            <person name="Spang A."/>
            <person name="Saw J.H."/>
            <person name="Jorgensen S.L."/>
            <person name="Zaremba-Niedzwiedzka K."/>
            <person name="Martijn J."/>
            <person name="Lind A.E."/>
            <person name="van Eijk R."/>
            <person name="Schleper C."/>
            <person name="Guy L."/>
            <person name="Ettema T.J."/>
        </authorList>
    </citation>
    <scope>NUCLEOTIDE SEQUENCE</scope>
</reference>
<dbReference type="AlphaFoldDB" id="A0A0F9H4W3"/>
<accession>A0A0F9H4W3</accession>
<organism evidence="2">
    <name type="scientific">marine sediment metagenome</name>
    <dbReference type="NCBI Taxonomy" id="412755"/>
    <lineage>
        <taxon>unclassified sequences</taxon>
        <taxon>metagenomes</taxon>
        <taxon>ecological metagenomes</taxon>
    </lineage>
</organism>
<evidence type="ECO:0000313" key="2">
    <source>
        <dbReference type="EMBL" id="KKM06085.1"/>
    </source>
</evidence>
<protein>
    <submittedName>
        <fullName evidence="2">Uncharacterized protein</fullName>
    </submittedName>
</protein>
<name>A0A0F9H4W3_9ZZZZ</name>
<comment type="caution">
    <text evidence="2">The sequence shown here is derived from an EMBL/GenBank/DDBJ whole genome shotgun (WGS) entry which is preliminary data.</text>
</comment>
<sequence>MSDKSLEEQLRELARHHHGHSLALYDALVALADQVGELEEAVVDTAGLRVLDALRIEALEGALREIEEMDDAGWCLGAARHVARVARNPGDTDAPPATQGIGTDDDPGREVRSYYTKAGELIGNDDPYNAPTLDQIEKPTTKRAPKARGKKTKR</sequence>
<evidence type="ECO:0000256" key="1">
    <source>
        <dbReference type="SAM" id="MobiDB-lite"/>
    </source>
</evidence>
<gene>
    <name evidence="2" type="ORF">LCGC14_1747550</name>
</gene>
<feature type="compositionally biased region" description="Basic residues" evidence="1">
    <location>
        <begin position="141"/>
        <end position="154"/>
    </location>
</feature>